<dbReference type="OrthoDB" id="5422579at2759"/>
<dbReference type="AlphaFoldDB" id="A0A6A6Z558"/>
<accession>A0A6A6Z558</accession>
<dbReference type="GeneID" id="54468442"/>
<evidence type="ECO:0000313" key="1">
    <source>
        <dbReference type="EMBL" id="KAF2816261.1"/>
    </source>
</evidence>
<reference evidence="3" key="3">
    <citation type="submission" date="2025-04" db="UniProtKB">
        <authorList>
            <consortium name="RefSeq"/>
        </authorList>
    </citation>
    <scope>IDENTIFICATION</scope>
    <source>
        <strain evidence="3">CBS 304.34</strain>
    </source>
</reference>
<dbReference type="Proteomes" id="UP000504636">
    <property type="component" value="Unplaced"/>
</dbReference>
<organism evidence="1">
    <name type="scientific">Mytilinidion resinicola</name>
    <dbReference type="NCBI Taxonomy" id="574789"/>
    <lineage>
        <taxon>Eukaryota</taxon>
        <taxon>Fungi</taxon>
        <taxon>Dikarya</taxon>
        <taxon>Ascomycota</taxon>
        <taxon>Pezizomycotina</taxon>
        <taxon>Dothideomycetes</taxon>
        <taxon>Pleosporomycetidae</taxon>
        <taxon>Mytilinidiales</taxon>
        <taxon>Mytilinidiaceae</taxon>
        <taxon>Mytilinidion</taxon>
    </lineage>
</organism>
<dbReference type="RefSeq" id="XP_033583225.1">
    <property type="nucleotide sequence ID" value="XM_033727549.1"/>
</dbReference>
<protein>
    <recommendedName>
        <fullName evidence="4">F-box domain-containing protein</fullName>
    </recommendedName>
</protein>
<name>A0A6A6Z558_9PEZI</name>
<dbReference type="InterPro" id="IPR036047">
    <property type="entry name" value="F-box-like_dom_sf"/>
</dbReference>
<evidence type="ECO:0000313" key="3">
    <source>
        <dbReference type="RefSeq" id="XP_033583225.1"/>
    </source>
</evidence>
<reference evidence="3" key="2">
    <citation type="submission" date="2020-04" db="EMBL/GenBank/DDBJ databases">
        <authorList>
            <consortium name="NCBI Genome Project"/>
        </authorList>
    </citation>
    <scope>NUCLEOTIDE SEQUENCE</scope>
    <source>
        <strain evidence="3">CBS 304.34</strain>
    </source>
</reference>
<proteinExistence type="predicted"/>
<gene>
    <name evidence="1 3" type="ORF">BDZ99DRAFT_566105</name>
</gene>
<evidence type="ECO:0008006" key="4">
    <source>
        <dbReference type="Google" id="ProtNLM"/>
    </source>
</evidence>
<keyword evidence="2" id="KW-1185">Reference proteome</keyword>
<evidence type="ECO:0000313" key="2">
    <source>
        <dbReference type="Proteomes" id="UP000504636"/>
    </source>
</evidence>
<sequence>MAPDDGHIPGLPQELWDIVVRGLSPQDIKSLRLTSKAFNYTTSPYLFTRVCLSSHPLDLDIFTRIAKHPAFHQNVQELIWDDSTFRPDIVRCRQRDKNGTSFWKPIAEKHLKIRELNWDKSALELALSRGRFPKLTKVTYALIAFRKDLIKIFDPKTTRFPTPTWRLWYEQYYSPVGEAFNPAPDFHVGSWPSDIDHRTFEAHRGLRILRGCFERSGRSVPTLSLDLGGYRHQGPTLFPTLFCVGDNKFHHLVDFGKHIRQFNIKFSNGQAVFKTQGRHLFYTLNTMQNLEKVTIETPWGDTTVPGLKDALLSDLRLPKLHAFALDGLELQHSDLLKFLALHKDTLGWLFLKNCTMSQSTEHSKVWASVTNHLRQKQFLYEACRFDECYEQCPIYSFDPFPLSRRRWARDNAGKYTTGPLEDFERWAFAENLQRYRTGGRGKDERYITGPEGA</sequence>
<dbReference type="SUPFAM" id="SSF81383">
    <property type="entry name" value="F-box domain"/>
    <property type="match status" value="1"/>
</dbReference>
<reference evidence="1 3" key="1">
    <citation type="journal article" date="2020" name="Stud. Mycol.">
        <title>101 Dothideomycetes genomes: a test case for predicting lifestyles and emergence of pathogens.</title>
        <authorList>
            <person name="Haridas S."/>
            <person name="Albert R."/>
            <person name="Binder M."/>
            <person name="Bloem J."/>
            <person name="Labutti K."/>
            <person name="Salamov A."/>
            <person name="Andreopoulos B."/>
            <person name="Baker S."/>
            <person name="Barry K."/>
            <person name="Bills G."/>
            <person name="Bluhm B."/>
            <person name="Cannon C."/>
            <person name="Castanera R."/>
            <person name="Culley D."/>
            <person name="Daum C."/>
            <person name="Ezra D."/>
            <person name="Gonzalez J."/>
            <person name="Henrissat B."/>
            <person name="Kuo A."/>
            <person name="Liang C."/>
            <person name="Lipzen A."/>
            <person name="Lutzoni F."/>
            <person name="Magnuson J."/>
            <person name="Mondo S."/>
            <person name="Nolan M."/>
            <person name="Ohm R."/>
            <person name="Pangilinan J."/>
            <person name="Park H.-J."/>
            <person name="Ramirez L."/>
            <person name="Alfaro M."/>
            <person name="Sun H."/>
            <person name="Tritt A."/>
            <person name="Yoshinaga Y."/>
            <person name="Zwiers L.-H."/>
            <person name="Turgeon B."/>
            <person name="Goodwin S."/>
            <person name="Spatafora J."/>
            <person name="Crous P."/>
            <person name="Grigoriev I."/>
        </authorList>
    </citation>
    <scope>NUCLEOTIDE SEQUENCE</scope>
    <source>
        <strain evidence="1 3">CBS 304.34</strain>
    </source>
</reference>
<dbReference type="EMBL" id="MU003693">
    <property type="protein sequence ID" value="KAF2816261.1"/>
    <property type="molecule type" value="Genomic_DNA"/>
</dbReference>